<proteinExistence type="predicted"/>
<name>A0ABM9DZT4_9HYPH</name>
<reference evidence="1 2" key="1">
    <citation type="submission" date="2022-03" db="EMBL/GenBank/DDBJ databases">
        <authorList>
            <person name="Brunel B."/>
        </authorList>
    </citation>
    <scope>NUCLEOTIDE SEQUENCE [LARGE SCALE GENOMIC DNA]</scope>
    <source>
        <strain evidence="1">STM5069sample</strain>
    </source>
</reference>
<dbReference type="SUPFAM" id="SSF52540">
    <property type="entry name" value="P-loop containing nucleoside triphosphate hydrolases"/>
    <property type="match status" value="1"/>
</dbReference>
<dbReference type="InterPro" id="IPR027417">
    <property type="entry name" value="P-loop_NTPase"/>
</dbReference>
<sequence length="869" mass="95713">MTVQDVQAAPPSQATVWDELEIWAKDFSPWQKLTLAWAVRYGALTGEQIGQVYSVFLHGFGLADEPSPKIEIPATITGKASGLASQKPRLLRIHDVSGVNALTPTAELVFSPQLTLIYGGNGAGKSGFARILTNVCFSRTRHAIIPDIYDDTAPRKASATIVLVDHAGNEIPLVFDGTTEHAELKRSFAVFDSSVAGKHLTDSGPLGFKPAGFDVFPEMARVYGLLAQRLAAAIDARPKQNRFVNAFIGNVTAASAAVAELGPKTDLAALRKLAEYGKDEHARVEEIQRLTLELQSTSPEESIRRLTEARMPVEVLRDTLKQLRAGLSQTERDGAKSLLAEFNDTARKVAATGTASFKSEKLKGAGGLEWEKLITAAYKSAALEHDHYPNDGDSCLLCQQPLGDQAVELFGRYWEFLTSTDRTALVALDDQITAKIKGFESLTLDIFGEDTVARTYLKTAHPSLNDQIVQLLATLKLDRDAIVVALQKAGETFRGDGTMDLTPAFEAVITKIDADIADLKLLSVADAIAKLDAERVELRHREVLSKNLDDIEKFVADLKWCEVADSKAKPALSPRRLTEKEGELFSRVIAETYRSRLGHECSGLECAIPVEFRTKGQKGQTIRSLAIKEFALDQILSEGEQRAVALADFLTEAALNELNAGLIFDDPVNSQDHQRKERIAGRLVEEAKSRQVIIFTHDLLFFTKICGAAEKAQIEPMMHWVQRGINDKPGFVSLNDAPISTPQYLKTKLAEETLAQAQQLLGSARVDLVRKGANQLRRTIEEVVPHLLLKQVVKRWDDRIMVTALRRVMWDQDLIEEIIDVFEMCSAIMEGHSHTEAGTEAPPTIERLGQLVERAKAIITKAKPDKPKN</sequence>
<dbReference type="PANTHER" id="PTHR32182">
    <property type="entry name" value="DNA REPLICATION AND REPAIR PROTEIN RECF"/>
    <property type="match status" value="1"/>
</dbReference>
<comment type="caution">
    <text evidence="1">The sequence shown here is derived from an EMBL/GenBank/DDBJ whole genome shotgun (WGS) entry which is preliminary data.</text>
</comment>
<protein>
    <submittedName>
        <fullName evidence="1">AAA_13 domain-containing protein</fullName>
    </submittedName>
</protein>
<dbReference type="CDD" id="cd00267">
    <property type="entry name" value="ABC_ATPase"/>
    <property type="match status" value="1"/>
</dbReference>
<organism evidence="1 2">
    <name type="scientific">Mesorhizobium escarrei</name>
    <dbReference type="NCBI Taxonomy" id="666018"/>
    <lineage>
        <taxon>Bacteria</taxon>
        <taxon>Pseudomonadati</taxon>
        <taxon>Pseudomonadota</taxon>
        <taxon>Alphaproteobacteria</taxon>
        <taxon>Hyphomicrobiales</taxon>
        <taxon>Phyllobacteriaceae</taxon>
        <taxon>Mesorhizobium</taxon>
    </lineage>
</organism>
<dbReference type="RefSeq" id="WP_254018977.1">
    <property type="nucleotide sequence ID" value="NZ_CAKXZT010000126.1"/>
</dbReference>
<dbReference type="EMBL" id="CAKXZT010000126">
    <property type="protein sequence ID" value="CAH2402306.1"/>
    <property type="molecule type" value="Genomic_DNA"/>
</dbReference>
<gene>
    <name evidence="1" type="ORF">MES5069_310042</name>
</gene>
<dbReference type="Gene3D" id="3.40.50.300">
    <property type="entry name" value="P-loop containing nucleotide triphosphate hydrolases"/>
    <property type="match status" value="2"/>
</dbReference>
<evidence type="ECO:0000313" key="1">
    <source>
        <dbReference type="EMBL" id="CAH2402306.1"/>
    </source>
</evidence>
<dbReference type="Proteomes" id="UP001153050">
    <property type="component" value="Unassembled WGS sequence"/>
</dbReference>
<dbReference type="PANTHER" id="PTHR32182:SF0">
    <property type="entry name" value="DNA REPLICATION AND REPAIR PROTEIN RECF"/>
    <property type="match status" value="1"/>
</dbReference>
<accession>A0ABM9DZT4</accession>
<keyword evidence="2" id="KW-1185">Reference proteome</keyword>
<evidence type="ECO:0000313" key="2">
    <source>
        <dbReference type="Proteomes" id="UP001153050"/>
    </source>
</evidence>